<dbReference type="InterPro" id="IPR036047">
    <property type="entry name" value="F-box-like_dom_sf"/>
</dbReference>
<dbReference type="Gene3D" id="1.20.1280.50">
    <property type="match status" value="1"/>
</dbReference>
<dbReference type="AlphaFoldDB" id="A0AAV9V7S9"/>
<name>A0AAV9V7S9_9PEZI</name>
<dbReference type="SUPFAM" id="SSF81383">
    <property type="entry name" value="F-box domain"/>
    <property type="match status" value="1"/>
</dbReference>
<feature type="domain" description="F-box" evidence="1">
    <location>
        <begin position="5"/>
        <end position="51"/>
    </location>
</feature>
<protein>
    <recommendedName>
        <fullName evidence="1">F-box domain-containing protein</fullName>
    </recommendedName>
</protein>
<gene>
    <name evidence="2" type="ORF">TWF730_007206</name>
</gene>
<keyword evidence="3" id="KW-1185">Reference proteome</keyword>
<accession>A0AAV9V7S9</accession>
<dbReference type="Proteomes" id="UP001373714">
    <property type="component" value="Unassembled WGS sequence"/>
</dbReference>
<reference evidence="2 3" key="1">
    <citation type="submission" date="2019-10" db="EMBL/GenBank/DDBJ databases">
        <authorList>
            <person name="Palmer J.M."/>
        </authorList>
    </citation>
    <scope>NUCLEOTIDE SEQUENCE [LARGE SCALE GENOMIC DNA]</scope>
    <source>
        <strain evidence="2 3">TWF730</strain>
    </source>
</reference>
<evidence type="ECO:0000313" key="2">
    <source>
        <dbReference type="EMBL" id="KAK6357849.1"/>
    </source>
</evidence>
<organism evidence="2 3">
    <name type="scientific">Orbilia blumenaviensis</name>
    <dbReference type="NCBI Taxonomy" id="1796055"/>
    <lineage>
        <taxon>Eukaryota</taxon>
        <taxon>Fungi</taxon>
        <taxon>Dikarya</taxon>
        <taxon>Ascomycota</taxon>
        <taxon>Pezizomycotina</taxon>
        <taxon>Orbiliomycetes</taxon>
        <taxon>Orbiliales</taxon>
        <taxon>Orbiliaceae</taxon>
        <taxon>Orbilia</taxon>
    </lineage>
</organism>
<dbReference type="EMBL" id="JAVHNS010000004">
    <property type="protein sequence ID" value="KAK6357849.1"/>
    <property type="molecule type" value="Genomic_DNA"/>
</dbReference>
<evidence type="ECO:0000313" key="3">
    <source>
        <dbReference type="Proteomes" id="UP001373714"/>
    </source>
</evidence>
<proteinExistence type="predicted"/>
<evidence type="ECO:0000259" key="1">
    <source>
        <dbReference type="PROSITE" id="PS50181"/>
    </source>
</evidence>
<comment type="caution">
    <text evidence="2">The sequence shown here is derived from an EMBL/GenBank/DDBJ whole genome shotgun (WGS) entry which is preliminary data.</text>
</comment>
<dbReference type="PROSITE" id="PS50181">
    <property type="entry name" value="FBOX"/>
    <property type="match status" value="1"/>
</dbReference>
<sequence length="522" mass="59773">MDRRTDILGRLPREIGYEIASQFGVREYIGFCQVSKTWASLLRNDSLASDMTRKHFGSSQDLADYKDAESRFSVLRNLVFRDHARRNGLVMKTKRLRFRNGSVRAKNIHSGVLAIEALKSGGPAPDVYYALDLDRKAKSPLRAIIDLRGRAANKDWVCYAGPGFIVQIDKGSESEVKVSNYFGEVVANWYMKVPGAYKMKYIYGCTDRYVVIRMQDFKGELVHYEIWDATTKGVMTYDIDEDILSSQSVLARGSEDEDGFPTLIYYDWREWEWNLRIQNDTKIISLSNRFDGNEFLIQRLSFASPEKLVHISQTQTPIVLPQFQDEYGISLRQIFVTRWRGVMTTTNDIDDPKNLHVHYFWHDGTQSQESGEGVRQQIWKISDTENLSVINTEQAYFPMGETLYGIMALTPDAGSKKLRRLRENGCDWVPDGVDLGIPLSTYVEVFCDGRHAVTSWIARMKAVPTPTALGPFEMLVLEWHDFDSWWASQEGSQGQGLEVEYEFRKDGENSLANFGITEYSSN</sequence>
<dbReference type="InterPro" id="IPR001810">
    <property type="entry name" value="F-box_dom"/>
</dbReference>